<dbReference type="AlphaFoldDB" id="A0A3M6ZU76"/>
<sequence length="392" mass="43901">MGYFPLAPQVTKHPCSSLWAHFHVGASGASKPLGPLSSVRGIDLSVRSRAKAATGMIDVNFNNLTPLLPLPLSPSPPLWPPVSVVRSVVRDHLASSIMQSDERIPWGELPLERFVLAKWATLATDDPDQRRHQLAQQFTAIGHSGRVMHVARSFRAPDTDLPPQADWESILAPLRTDFQRQLASPSSFQPEGFTCFGIIWLRACYDEGTDGAHQRLLNELNEELALEVDQNILDDAALYDYGDDWRRIFEVVPERLFKETLDEMSEEMPTEVDARTTETYEARIREEKRNPDINAASDTKALSRATVKLHFWAVNNYLFVADRVAFETGKALLVFFDDCGRTVRQSRIRPELGGPFAGDWFEGIIHETEEFAEAEIGPEYLPGGSCGPPYPT</sequence>
<gene>
    <name evidence="1" type="ORF">D0867_05199</name>
</gene>
<evidence type="ECO:0000313" key="1">
    <source>
        <dbReference type="EMBL" id="RMY18629.1"/>
    </source>
</evidence>
<evidence type="ECO:0000313" key="2">
    <source>
        <dbReference type="Proteomes" id="UP000271337"/>
    </source>
</evidence>
<dbReference type="EMBL" id="QWIL01000456">
    <property type="protein sequence ID" value="RMY18629.1"/>
    <property type="molecule type" value="Genomic_DNA"/>
</dbReference>
<dbReference type="Proteomes" id="UP000271337">
    <property type="component" value="Unassembled WGS sequence"/>
</dbReference>
<accession>A0A3M6ZU76</accession>
<protein>
    <submittedName>
        <fullName evidence="1">Uncharacterized protein</fullName>
    </submittedName>
</protein>
<dbReference type="VEuPathDB" id="FungiDB:BTJ68_12523"/>
<comment type="caution">
    <text evidence="1">The sequence shown here is derived from an EMBL/GenBank/DDBJ whole genome shotgun (WGS) entry which is preliminary data.</text>
</comment>
<name>A0A3M6ZU76_HORWE</name>
<proteinExistence type="predicted"/>
<dbReference type="OrthoDB" id="4364812at2759"/>
<organism evidence="1 2">
    <name type="scientific">Hortaea werneckii</name>
    <name type="common">Black yeast</name>
    <name type="synonym">Cladosporium werneckii</name>
    <dbReference type="NCBI Taxonomy" id="91943"/>
    <lineage>
        <taxon>Eukaryota</taxon>
        <taxon>Fungi</taxon>
        <taxon>Dikarya</taxon>
        <taxon>Ascomycota</taxon>
        <taxon>Pezizomycotina</taxon>
        <taxon>Dothideomycetes</taxon>
        <taxon>Dothideomycetidae</taxon>
        <taxon>Mycosphaerellales</taxon>
        <taxon>Teratosphaeriaceae</taxon>
        <taxon>Hortaea</taxon>
    </lineage>
</organism>
<reference evidence="1 2" key="1">
    <citation type="journal article" date="2018" name="BMC Genomics">
        <title>Genomic evidence for intraspecific hybridization in a clonal and extremely halotolerant yeast.</title>
        <authorList>
            <person name="Gostincar C."/>
            <person name="Stajich J.E."/>
            <person name="Zupancic J."/>
            <person name="Zalar P."/>
            <person name="Gunde-Cimerman N."/>
        </authorList>
    </citation>
    <scope>NUCLEOTIDE SEQUENCE [LARGE SCALE GENOMIC DNA]</scope>
    <source>
        <strain evidence="1 2">EXF-6669</strain>
    </source>
</reference>